<evidence type="ECO:0000313" key="2">
    <source>
        <dbReference type="EMBL" id="QQP51514.1"/>
    </source>
</evidence>
<dbReference type="Proteomes" id="UP000595437">
    <property type="component" value="Chromosome 8"/>
</dbReference>
<feature type="compositionally biased region" description="Basic and acidic residues" evidence="1">
    <location>
        <begin position="1"/>
        <end position="10"/>
    </location>
</feature>
<evidence type="ECO:0000313" key="3">
    <source>
        <dbReference type="Proteomes" id="UP000595437"/>
    </source>
</evidence>
<accession>A0A7T8HK05</accession>
<reference evidence="3" key="1">
    <citation type="submission" date="2021-01" db="EMBL/GenBank/DDBJ databases">
        <title>Caligus Genome Assembly.</title>
        <authorList>
            <person name="Gallardo-Escarate C."/>
        </authorList>
    </citation>
    <scope>NUCLEOTIDE SEQUENCE [LARGE SCALE GENOMIC DNA]</scope>
</reference>
<feature type="region of interest" description="Disordered" evidence="1">
    <location>
        <begin position="1"/>
        <end position="26"/>
    </location>
</feature>
<organism evidence="2 3">
    <name type="scientific">Caligus rogercresseyi</name>
    <name type="common">Sea louse</name>
    <dbReference type="NCBI Taxonomy" id="217165"/>
    <lineage>
        <taxon>Eukaryota</taxon>
        <taxon>Metazoa</taxon>
        <taxon>Ecdysozoa</taxon>
        <taxon>Arthropoda</taxon>
        <taxon>Crustacea</taxon>
        <taxon>Multicrustacea</taxon>
        <taxon>Hexanauplia</taxon>
        <taxon>Copepoda</taxon>
        <taxon>Siphonostomatoida</taxon>
        <taxon>Caligidae</taxon>
        <taxon>Caligus</taxon>
    </lineage>
</organism>
<evidence type="ECO:0000256" key="1">
    <source>
        <dbReference type="SAM" id="MobiDB-lite"/>
    </source>
</evidence>
<sequence>MGRPPLKEDAGIPPGRSSRPPRQDNWAFFPSDVTPAQTMTEGGFCLLKRVLSCTGMSSFFLDKTRSF</sequence>
<proteinExistence type="predicted"/>
<protein>
    <submittedName>
        <fullName evidence="2">Uncharacterized protein</fullName>
    </submittedName>
</protein>
<name>A0A7T8HK05_CALRO</name>
<keyword evidence="3" id="KW-1185">Reference proteome</keyword>
<gene>
    <name evidence="2" type="ORF">FKW44_012903</name>
</gene>
<dbReference type="EMBL" id="CP045897">
    <property type="protein sequence ID" value="QQP51514.1"/>
    <property type="molecule type" value="Genomic_DNA"/>
</dbReference>
<dbReference type="AlphaFoldDB" id="A0A7T8HK05"/>